<evidence type="ECO:0000313" key="3">
    <source>
        <dbReference type="Proteomes" id="UP000554482"/>
    </source>
</evidence>
<gene>
    <name evidence="2" type="ORF">FRX31_034976</name>
</gene>
<feature type="region of interest" description="Disordered" evidence="1">
    <location>
        <begin position="1"/>
        <end position="27"/>
    </location>
</feature>
<name>A0A7J6USC5_THATH</name>
<reference evidence="2 3" key="1">
    <citation type="submission" date="2020-06" db="EMBL/GenBank/DDBJ databases">
        <title>Transcriptomic and genomic resources for Thalictrum thalictroides and T. hernandezii: Facilitating candidate gene discovery in an emerging model plant lineage.</title>
        <authorList>
            <person name="Arias T."/>
            <person name="Riano-Pachon D.M."/>
            <person name="Di Stilio V.S."/>
        </authorList>
    </citation>
    <scope>NUCLEOTIDE SEQUENCE [LARGE SCALE GENOMIC DNA]</scope>
    <source>
        <strain evidence="3">cv. WT478/WT964</strain>
        <tissue evidence="2">Leaves</tissue>
    </source>
</reference>
<comment type="caution">
    <text evidence="2">The sequence shown here is derived from an EMBL/GenBank/DDBJ whole genome shotgun (WGS) entry which is preliminary data.</text>
</comment>
<protein>
    <submittedName>
        <fullName evidence="2">Uncharacterized protein</fullName>
    </submittedName>
</protein>
<dbReference type="Proteomes" id="UP000554482">
    <property type="component" value="Unassembled WGS sequence"/>
</dbReference>
<evidence type="ECO:0000313" key="2">
    <source>
        <dbReference type="EMBL" id="KAF5175436.1"/>
    </source>
</evidence>
<evidence type="ECO:0000256" key="1">
    <source>
        <dbReference type="SAM" id="MobiDB-lite"/>
    </source>
</evidence>
<feature type="compositionally biased region" description="Polar residues" evidence="1">
    <location>
        <begin position="1"/>
        <end position="24"/>
    </location>
</feature>
<dbReference type="AlphaFoldDB" id="A0A7J6USC5"/>
<dbReference type="OrthoDB" id="10580796at2759"/>
<dbReference type="EMBL" id="JABWDY010044034">
    <property type="protein sequence ID" value="KAF5175436.1"/>
    <property type="molecule type" value="Genomic_DNA"/>
</dbReference>
<sequence length="102" mass="11546">MSSEVAITGAYNQQMAQRMRSSPGNLGRRWFRHQKWTNLKHPPWVRNRNDRGFMENSLRSGTHSVDVGISEKEGGNVYYSKGVNGGSENVSIKILNTTMTMD</sequence>
<accession>A0A7J6USC5</accession>
<organism evidence="2 3">
    <name type="scientific">Thalictrum thalictroides</name>
    <name type="common">Rue-anemone</name>
    <name type="synonym">Anemone thalictroides</name>
    <dbReference type="NCBI Taxonomy" id="46969"/>
    <lineage>
        <taxon>Eukaryota</taxon>
        <taxon>Viridiplantae</taxon>
        <taxon>Streptophyta</taxon>
        <taxon>Embryophyta</taxon>
        <taxon>Tracheophyta</taxon>
        <taxon>Spermatophyta</taxon>
        <taxon>Magnoliopsida</taxon>
        <taxon>Ranunculales</taxon>
        <taxon>Ranunculaceae</taxon>
        <taxon>Thalictroideae</taxon>
        <taxon>Thalictrum</taxon>
    </lineage>
</organism>
<keyword evidence="3" id="KW-1185">Reference proteome</keyword>
<proteinExistence type="predicted"/>